<protein>
    <recommendedName>
        <fullName evidence="2">DUF1508 domain-containing protein</fullName>
    </recommendedName>
</protein>
<evidence type="ECO:0008006" key="2">
    <source>
        <dbReference type="Google" id="ProtNLM"/>
    </source>
</evidence>
<dbReference type="AlphaFoldDB" id="A0AB39QDU3"/>
<organism evidence="1">
    <name type="scientific">Streptomyces sp. R39</name>
    <dbReference type="NCBI Taxonomy" id="3238631"/>
    <lineage>
        <taxon>Bacteria</taxon>
        <taxon>Bacillati</taxon>
        <taxon>Actinomycetota</taxon>
        <taxon>Actinomycetes</taxon>
        <taxon>Kitasatosporales</taxon>
        <taxon>Streptomycetaceae</taxon>
        <taxon>Streptomyces</taxon>
    </lineage>
</organism>
<sequence>MGPRTGAASLLVHEAQNAPAAARPVWHHPSLPAARIAWQWRITNGPAGRTSHGCGPFPSALAARHAAECAITALAAGRCIL</sequence>
<name>A0AB39QDU3_9ACTN</name>
<gene>
    <name evidence="1" type="ORF">AB5J52_03925</name>
</gene>
<accession>A0AB39QDU3</accession>
<dbReference type="RefSeq" id="WP_369221135.1">
    <property type="nucleotide sequence ID" value="NZ_CP163441.1"/>
</dbReference>
<reference evidence="1" key="1">
    <citation type="submission" date="2024-07" db="EMBL/GenBank/DDBJ databases">
        <authorList>
            <person name="Yu S.T."/>
        </authorList>
    </citation>
    <scope>NUCLEOTIDE SEQUENCE</scope>
    <source>
        <strain evidence="1">R39</strain>
    </source>
</reference>
<evidence type="ECO:0000313" key="1">
    <source>
        <dbReference type="EMBL" id="XDQ41487.1"/>
    </source>
</evidence>
<proteinExistence type="predicted"/>
<dbReference type="EMBL" id="CP163441">
    <property type="protein sequence ID" value="XDQ41487.1"/>
    <property type="molecule type" value="Genomic_DNA"/>
</dbReference>